<evidence type="ECO:0000313" key="1">
    <source>
        <dbReference type="EMBL" id="TFY79844.1"/>
    </source>
</evidence>
<sequence length="63" mass="6834">MRAAANHMVRANGGITEDDQYQYDPMADPTDWVDNNDVGISANSGEVDDVVCIATEHIIVPCI</sequence>
<dbReference type="Proteomes" id="UP000298061">
    <property type="component" value="Unassembled WGS sequence"/>
</dbReference>
<organism evidence="1 2">
    <name type="scientific">Hericium alpestre</name>
    <dbReference type="NCBI Taxonomy" id="135208"/>
    <lineage>
        <taxon>Eukaryota</taxon>
        <taxon>Fungi</taxon>
        <taxon>Dikarya</taxon>
        <taxon>Basidiomycota</taxon>
        <taxon>Agaricomycotina</taxon>
        <taxon>Agaricomycetes</taxon>
        <taxon>Russulales</taxon>
        <taxon>Hericiaceae</taxon>
        <taxon>Hericium</taxon>
    </lineage>
</organism>
<evidence type="ECO:0000313" key="2">
    <source>
        <dbReference type="Proteomes" id="UP000298061"/>
    </source>
</evidence>
<gene>
    <name evidence="1" type="ORF">EWM64_g4167</name>
</gene>
<dbReference type="AlphaFoldDB" id="A0A4Z0A053"/>
<reference evidence="1 2" key="1">
    <citation type="submission" date="2019-02" db="EMBL/GenBank/DDBJ databases">
        <title>Genome sequencing of the rare red list fungi Hericium alpestre (H. flagellum).</title>
        <authorList>
            <person name="Buettner E."/>
            <person name="Kellner H."/>
        </authorList>
    </citation>
    <scope>NUCLEOTIDE SEQUENCE [LARGE SCALE GENOMIC DNA]</scope>
    <source>
        <strain evidence="1 2">DSM 108284</strain>
    </source>
</reference>
<protein>
    <submittedName>
        <fullName evidence="1">Uncharacterized protein</fullName>
    </submittedName>
</protein>
<accession>A0A4Z0A053</accession>
<keyword evidence="2" id="KW-1185">Reference proteome</keyword>
<dbReference type="EMBL" id="SFCI01000432">
    <property type="protein sequence ID" value="TFY79844.1"/>
    <property type="molecule type" value="Genomic_DNA"/>
</dbReference>
<comment type="caution">
    <text evidence="1">The sequence shown here is derived from an EMBL/GenBank/DDBJ whole genome shotgun (WGS) entry which is preliminary data.</text>
</comment>
<name>A0A4Z0A053_9AGAM</name>
<proteinExistence type="predicted"/>